<accession>A0A0N5C8X5</accession>
<proteinExistence type="predicted"/>
<reference evidence="2" key="1">
    <citation type="submission" date="2017-02" db="UniProtKB">
        <authorList>
            <consortium name="WormBaseParasite"/>
        </authorList>
    </citation>
    <scope>IDENTIFICATION</scope>
</reference>
<dbReference type="Proteomes" id="UP000046392">
    <property type="component" value="Unplaced"/>
</dbReference>
<evidence type="ECO:0000313" key="2">
    <source>
        <dbReference type="WBParaSite" id="SPAL_0001435850.1"/>
    </source>
</evidence>
<keyword evidence="1" id="KW-1185">Reference proteome</keyword>
<dbReference type="WBParaSite" id="SPAL_0001435850.1">
    <property type="protein sequence ID" value="SPAL_0001435850.1"/>
    <property type="gene ID" value="SPAL_0001435850"/>
</dbReference>
<organism evidence="1 2">
    <name type="scientific">Strongyloides papillosus</name>
    <name type="common">Intestinal threadworm</name>
    <dbReference type="NCBI Taxonomy" id="174720"/>
    <lineage>
        <taxon>Eukaryota</taxon>
        <taxon>Metazoa</taxon>
        <taxon>Ecdysozoa</taxon>
        <taxon>Nematoda</taxon>
        <taxon>Chromadorea</taxon>
        <taxon>Rhabditida</taxon>
        <taxon>Tylenchina</taxon>
        <taxon>Panagrolaimomorpha</taxon>
        <taxon>Strongyloidoidea</taxon>
        <taxon>Strongyloididae</taxon>
        <taxon>Strongyloides</taxon>
    </lineage>
</organism>
<evidence type="ECO:0000313" key="1">
    <source>
        <dbReference type="Proteomes" id="UP000046392"/>
    </source>
</evidence>
<sequence length="86" mass="9893">MQLLIKENDDSDDKSSASLIADSDDCLRKKLVYRKKNLGRGAVEPHYDIVFEIENKFVQKCNDHKKYKLSYKDTEASYEMNDGVSG</sequence>
<protein>
    <submittedName>
        <fullName evidence="2">HUN domain-containing protein</fullName>
    </submittedName>
</protein>
<dbReference type="AlphaFoldDB" id="A0A0N5C8X5"/>
<name>A0A0N5C8X5_STREA</name>